<evidence type="ECO:0000256" key="1">
    <source>
        <dbReference type="SAM" id="SignalP"/>
    </source>
</evidence>
<sequence>MRLISLFGTAVATAIAGLALAGPLASAATAHPNVYLVKRTMKASPQESASPQVLAIMNDNDLVNVSPKFEIIQPEGTTYSFETGAGGQRTAILFHNSENKLVRKGEFSYNDDAQIDDILFSQYSPETSALVGMGNVAITYPKPNFSVPDPKLRGIPSYYKVTTMRGELVVAKLWHYSNAMVVTHNNGVPTVTAPLTHVWNGRDIAVGRAYQAPSSTSAAAQQ</sequence>
<reference evidence="3" key="1">
    <citation type="journal article" date="2018" name="Nat. Microbiol.">
        <title>Leveraging single-cell genomics to expand the fungal tree of life.</title>
        <authorList>
            <person name="Ahrendt S.R."/>
            <person name="Quandt C.A."/>
            <person name="Ciobanu D."/>
            <person name="Clum A."/>
            <person name="Salamov A."/>
            <person name="Andreopoulos B."/>
            <person name="Cheng J.F."/>
            <person name="Woyke T."/>
            <person name="Pelin A."/>
            <person name="Henrissat B."/>
            <person name="Reynolds N.K."/>
            <person name="Benny G.L."/>
            <person name="Smith M.E."/>
            <person name="James T.Y."/>
            <person name="Grigoriev I.V."/>
        </authorList>
    </citation>
    <scope>NUCLEOTIDE SEQUENCE [LARGE SCALE GENOMIC DNA]</scope>
    <source>
        <strain evidence="3">RSA 1356</strain>
    </source>
</reference>
<organism evidence="2 3">
    <name type="scientific">Thamnocephalis sphaerospora</name>
    <dbReference type="NCBI Taxonomy" id="78915"/>
    <lineage>
        <taxon>Eukaryota</taxon>
        <taxon>Fungi</taxon>
        <taxon>Fungi incertae sedis</taxon>
        <taxon>Zoopagomycota</taxon>
        <taxon>Zoopagomycotina</taxon>
        <taxon>Zoopagomycetes</taxon>
        <taxon>Zoopagales</taxon>
        <taxon>Sigmoideomycetaceae</taxon>
        <taxon>Thamnocephalis</taxon>
    </lineage>
</organism>
<dbReference type="EMBL" id="KZ992471">
    <property type="protein sequence ID" value="RKP10078.1"/>
    <property type="molecule type" value="Genomic_DNA"/>
</dbReference>
<feature type="chain" id="PRO_5020822244" evidence="1">
    <location>
        <begin position="22"/>
        <end position="222"/>
    </location>
</feature>
<dbReference type="AlphaFoldDB" id="A0A4P9XV09"/>
<name>A0A4P9XV09_9FUNG</name>
<evidence type="ECO:0000313" key="2">
    <source>
        <dbReference type="EMBL" id="RKP10078.1"/>
    </source>
</evidence>
<protein>
    <submittedName>
        <fullName evidence="2">Uncharacterized protein</fullName>
    </submittedName>
</protein>
<keyword evidence="1" id="KW-0732">Signal</keyword>
<keyword evidence="3" id="KW-1185">Reference proteome</keyword>
<accession>A0A4P9XV09</accession>
<evidence type="ECO:0000313" key="3">
    <source>
        <dbReference type="Proteomes" id="UP000271241"/>
    </source>
</evidence>
<dbReference type="Proteomes" id="UP000271241">
    <property type="component" value="Unassembled WGS sequence"/>
</dbReference>
<proteinExistence type="predicted"/>
<feature type="signal peptide" evidence="1">
    <location>
        <begin position="1"/>
        <end position="21"/>
    </location>
</feature>
<gene>
    <name evidence="2" type="ORF">THASP1DRAFT_28123</name>
</gene>